<keyword evidence="1" id="KW-0812">Transmembrane</keyword>
<evidence type="ECO:0000313" key="2">
    <source>
        <dbReference type="EMBL" id="ALC80268.1"/>
    </source>
</evidence>
<keyword evidence="3" id="KW-1185">Reference proteome</keyword>
<accession>A0A0M4FRC4</accession>
<feature type="transmembrane region" description="Helical" evidence="1">
    <location>
        <begin position="77"/>
        <end position="94"/>
    </location>
</feature>
<dbReference type="RefSeq" id="WP_053601991.1">
    <property type="nucleotide sequence ID" value="NZ_CP012600.1"/>
</dbReference>
<dbReference type="STRING" id="1441095.AM592_00630"/>
<reference evidence="3" key="1">
    <citation type="submission" date="2015-08" db="EMBL/GenBank/DDBJ databases">
        <title>Genome sequencing project for genomic taxonomy and phylogenomics of Bacillus-like bacteria.</title>
        <authorList>
            <person name="Liu B."/>
            <person name="Wang J."/>
            <person name="Zhu Y."/>
            <person name="Liu G."/>
            <person name="Chen Q."/>
            <person name="Chen Z."/>
            <person name="Lan J."/>
            <person name="Che J."/>
            <person name="Ge C."/>
            <person name="Shi H."/>
            <person name="Pan Z."/>
            <person name="Liu X."/>
        </authorList>
    </citation>
    <scope>NUCLEOTIDE SEQUENCE [LARGE SCALE GENOMIC DNA]</scope>
    <source>
        <strain evidence="3">FJAT-4402</strain>
    </source>
</reference>
<keyword evidence="1" id="KW-1133">Transmembrane helix</keyword>
<evidence type="ECO:0000256" key="1">
    <source>
        <dbReference type="SAM" id="Phobius"/>
    </source>
</evidence>
<organism evidence="2 3">
    <name type="scientific">Bacillus gobiensis</name>
    <dbReference type="NCBI Taxonomy" id="1441095"/>
    <lineage>
        <taxon>Bacteria</taxon>
        <taxon>Bacillati</taxon>
        <taxon>Bacillota</taxon>
        <taxon>Bacilli</taxon>
        <taxon>Bacillales</taxon>
        <taxon>Bacillaceae</taxon>
        <taxon>Bacillus</taxon>
    </lineage>
</organism>
<sequence>MRYSGLVRFIGIAMGITLLLSTGFLVFLALLGYGLGNALNSGHNDFPSQELAACIPLGFLGLLTIFISVLKRKRSTPFIFGTSALLIFALSLQVNEATGAWTMEMAMLVFSFASCYLAFQTWKENKSA</sequence>
<dbReference type="PATRIC" id="fig|1441095.3.peg.142"/>
<reference evidence="2 3" key="2">
    <citation type="journal article" date="2016" name="Int. J. Syst. Evol. Microbiol.">
        <title>Bacillus gobiensis sp. nov., isolated from a soil sample.</title>
        <authorList>
            <person name="Liu B."/>
            <person name="Liu G.H."/>
            <person name="Cetin S."/>
            <person name="Schumann P."/>
            <person name="Pan Z.Z."/>
            <person name="Chen Q.Q."/>
        </authorList>
    </citation>
    <scope>NUCLEOTIDE SEQUENCE [LARGE SCALE GENOMIC DNA]</scope>
    <source>
        <strain evidence="2 3">FJAT-4402</strain>
    </source>
</reference>
<dbReference type="EMBL" id="CP012600">
    <property type="protein sequence ID" value="ALC80268.1"/>
    <property type="molecule type" value="Genomic_DNA"/>
</dbReference>
<feature type="transmembrane region" description="Helical" evidence="1">
    <location>
        <begin position="7"/>
        <end position="30"/>
    </location>
</feature>
<keyword evidence="1" id="KW-0472">Membrane</keyword>
<protein>
    <submittedName>
        <fullName evidence="2">Uncharacterized protein</fullName>
    </submittedName>
</protein>
<proteinExistence type="predicted"/>
<gene>
    <name evidence="2" type="ORF">AM592_00630</name>
</gene>
<name>A0A0M4FRC4_9BACI</name>
<evidence type="ECO:0000313" key="3">
    <source>
        <dbReference type="Proteomes" id="UP000067625"/>
    </source>
</evidence>
<dbReference type="AlphaFoldDB" id="A0A0M4FRC4"/>
<dbReference type="Proteomes" id="UP000067625">
    <property type="component" value="Chromosome"/>
</dbReference>
<feature type="transmembrane region" description="Helical" evidence="1">
    <location>
        <begin position="100"/>
        <end position="119"/>
    </location>
</feature>
<feature type="transmembrane region" description="Helical" evidence="1">
    <location>
        <begin position="50"/>
        <end position="70"/>
    </location>
</feature>